<feature type="region of interest" description="Disordered" evidence="1">
    <location>
        <begin position="75"/>
        <end position="98"/>
    </location>
</feature>
<organism evidence="2">
    <name type="scientific">Florenciella parvula</name>
    <dbReference type="NCBI Taxonomy" id="236787"/>
    <lineage>
        <taxon>Eukaryota</taxon>
        <taxon>Sar</taxon>
        <taxon>Stramenopiles</taxon>
        <taxon>Ochrophyta</taxon>
        <taxon>Dictyochophyceae</taxon>
        <taxon>Florenciellales</taxon>
        <taxon>Florenciella</taxon>
    </lineage>
</organism>
<name>A0A7S2D8B4_9STRA</name>
<dbReference type="EMBL" id="HBGT01030419">
    <property type="protein sequence ID" value="CAD9445426.1"/>
    <property type="molecule type" value="Transcribed_RNA"/>
</dbReference>
<evidence type="ECO:0000256" key="1">
    <source>
        <dbReference type="SAM" id="MobiDB-lite"/>
    </source>
</evidence>
<proteinExistence type="predicted"/>
<gene>
    <name evidence="2" type="ORF">FPAR1323_LOCUS15872</name>
</gene>
<reference evidence="2" key="1">
    <citation type="submission" date="2021-01" db="EMBL/GenBank/DDBJ databases">
        <authorList>
            <person name="Corre E."/>
            <person name="Pelletier E."/>
            <person name="Niang G."/>
            <person name="Scheremetjew M."/>
            <person name="Finn R."/>
            <person name="Kale V."/>
            <person name="Holt S."/>
            <person name="Cochrane G."/>
            <person name="Meng A."/>
            <person name="Brown T."/>
            <person name="Cohen L."/>
        </authorList>
    </citation>
    <scope>NUCLEOTIDE SEQUENCE</scope>
    <source>
        <strain evidence="2">RCC1693</strain>
    </source>
</reference>
<evidence type="ECO:0000313" key="2">
    <source>
        <dbReference type="EMBL" id="CAD9445426.1"/>
    </source>
</evidence>
<accession>A0A7S2D8B4</accession>
<sequence length="149" mass="15932">MLERSFATHPWVVHSVAPPPVEGTIFTDPGAADLQAPVRHNTDMALVLRLGEAAASGMKRGYSLLWQPRERSLSFMPQSRTDGGRVRSDLAPGYASDAKSRVRNARATIVQQLRDLRADPSGGANGGDPPDLTVMLVGTRGGMNAVTRA</sequence>
<protein>
    <submittedName>
        <fullName evidence="2">Uncharacterized protein</fullName>
    </submittedName>
</protein>
<dbReference type="AlphaFoldDB" id="A0A7S2D8B4"/>